<protein>
    <submittedName>
        <fullName evidence="9">Sigma-70 family RNA polymerase sigma factor</fullName>
    </submittedName>
</protein>
<evidence type="ECO:0000256" key="5">
    <source>
        <dbReference type="ARBA" id="ARBA00023163"/>
    </source>
</evidence>
<evidence type="ECO:0000313" key="9">
    <source>
        <dbReference type="EMBL" id="UNT01081.1"/>
    </source>
</evidence>
<feature type="compositionally biased region" description="Polar residues" evidence="6">
    <location>
        <begin position="460"/>
        <end position="472"/>
    </location>
</feature>
<feature type="compositionally biased region" description="Basic and acidic residues" evidence="6">
    <location>
        <begin position="421"/>
        <end position="431"/>
    </location>
</feature>
<feature type="compositionally biased region" description="Low complexity" evidence="6">
    <location>
        <begin position="499"/>
        <end position="514"/>
    </location>
</feature>
<dbReference type="Gene3D" id="1.10.10.10">
    <property type="entry name" value="Winged helix-like DNA-binding domain superfamily/Winged helix DNA-binding domain"/>
    <property type="match status" value="1"/>
</dbReference>
<evidence type="ECO:0000256" key="3">
    <source>
        <dbReference type="ARBA" id="ARBA00023082"/>
    </source>
</evidence>
<feature type="domain" description="RNA polymerase sigma factor 70 region 4 type 2" evidence="8">
    <location>
        <begin position="122"/>
        <end position="172"/>
    </location>
</feature>
<dbReference type="InterPro" id="IPR039425">
    <property type="entry name" value="RNA_pol_sigma-70-like"/>
</dbReference>
<proteinExistence type="inferred from homology"/>
<keyword evidence="4" id="KW-0238">DNA-binding</keyword>
<dbReference type="PRINTS" id="PR01217">
    <property type="entry name" value="PRICHEXTENSN"/>
</dbReference>
<dbReference type="InterPro" id="IPR041916">
    <property type="entry name" value="Anti_sigma_zinc_sf"/>
</dbReference>
<feature type="compositionally biased region" description="Basic and acidic residues" evidence="6">
    <location>
        <begin position="443"/>
        <end position="453"/>
    </location>
</feature>
<evidence type="ECO:0000259" key="7">
    <source>
        <dbReference type="Pfam" id="PF04542"/>
    </source>
</evidence>
<dbReference type="InterPro" id="IPR013325">
    <property type="entry name" value="RNA_pol_sigma_r2"/>
</dbReference>
<dbReference type="InterPro" id="IPR007627">
    <property type="entry name" value="RNA_pol_sigma70_r2"/>
</dbReference>
<keyword evidence="10" id="KW-1185">Reference proteome</keyword>
<keyword evidence="3" id="KW-0731">Sigma factor</keyword>
<evidence type="ECO:0000256" key="6">
    <source>
        <dbReference type="SAM" id="MobiDB-lite"/>
    </source>
</evidence>
<dbReference type="PANTHER" id="PTHR43133">
    <property type="entry name" value="RNA POLYMERASE ECF-TYPE SIGMA FACTO"/>
    <property type="match status" value="1"/>
</dbReference>
<dbReference type="InterPro" id="IPR013324">
    <property type="entry name" value="RNA_pol_sigma_r3/r4-like"/>
</dbReference>
<feature type="compositionally biased region" description="Basic and acidic residues" evidence="6">
    <location>
        <begin position="337"/>
        <end position="354"/>
    </location>
</feature>
<comment type="similarity">
    <text evidence="1">Belongs to the sigma-70 factor family. ECF subfamily.</text>
</comment>
<feature type="compositionally biased region" description="Low complexity" evidence="6">
    <location>
        <begin position="366"/>
        <end position="382"/>
    </location>
</feature>
<dbReference type="InterPro" id="IPR013249">
    <property type="entry name" value="RNA_pol_sigma70_r4_t2"/>
</dbReference>
<evidence type="ECO:0000256" key="4">
    <source>
        <dbReference type="ARBA" id="ARBA00023125"/>
    </source>
</evidence>
<name>A0ABY3Y380_9ACTN</name>
<feature type="compositionally biased region" description="Pro residues" evidence="6">
    <location>
        <begin position="326"/>
        <end position="336"/>
    </location>
</feature>
<dbReference type="InterPro" id="IPR014284">
    <property type="entry name" value="RNA_pol_sigma-70_dom"/>
</dbReference>
<accession>A0ABY3Y380</accession>
<gene>
    <name evidence="9" type="ORF">MMF93_15640</name>
</gene>
<dbReference type="NCBIfam" id="TIGR02937">
    <property type="entry name" value="sigma70-ECF"/>
    <property type="match status" value="1"/>
</dbReference>
<feature type="domain" description="RNA polymerase sigma-70 region 2" evidence="7">
    <location>
        <begin position="12"/>
        <end position="80"/>
    </location>
</feature>
<organism evidence="9 10">
    <name type="scientific">Streptomyces tubbatahanensis</name>
    <dbReference type="NCBI Taxonomy" id="2923272"/>
    <lineage>
        <taxon>Bacteria</taxon>
        <taxon>Bacillati</taxon>
        <taxon>Actinomycetota</taxon>
        <taxon>Actinomycetes</taxon>
        <taxon>Kitasatosporales</taxon>
        <taxon>Streptomycetaceae</taxon>
        <taxon>Streptomyces</taxon>
    </lineage>
</organism>
<keyword evidence="2" id="KW-0805">Transcription regulation</keyword>
<dbReference type="Gene3D" id="1.10.1740.10">
    <property type="match status" value="1"/>
</dbReference>
<reference evidence="9 10" key="1">
    <citation type="journal article" date="2023" name="Microbiol. Spectr.">
        <title>Synergy between Genome Mining, Metabolomics, and Bioinformatics Uncovers Antibacterial Chlorinated Carbazole Alkaloids and Their Biosynthetic Gene Cluster from Streptomyces tubbatahanensis sp. nov., a Novel Actinomycete Isolated from Sulu Sea, Philippines.</title>
        <authorList>
            <person name="Tenebro C.P."/>
            <person name="Trono D.J.V.L."/>
            <person name="Balida L.A.P."/>
            <person name="Bayog L.K.A."/>
            <person name="Bruna J.R."/>
            <person name="Sabido E.M."/>
            <person name="Caspe D.P.C."/>
            <person name="de Los Santos E.L.C."/>
            <person name="Saludes J.P."/>
            <person name="Dalisay D.S."/>
        </authorList>
    </citation>
    <scope>NUCLEOTIDE SEQUENCE [LARGE SCALE GENOMIC DNA]</scope>
    <source>
        <strain evidence="9 10">DSD3025</strain>
    </source>
</reference>
<dbReference type="Gene3D" id="1.10.10.1320">
    <property type="entry name" value="Anti-sigma factor, zinc-finger domain"/>
    <property type="match status" value="1"/>
</dbReference>
<evidence type="ECO:0000256" key="2">
    <source>
        <dbReference type="ARBA" id="ARBA00023015"/>
    </source>
</evidence>
<evidence type="ECO:0000259" key="8">
    <source>
        <dbReference type="Pfam" id="PF08281"/>
    </source>
</evidence>
<dbReference type="EMBL" id="CP093846">
    <property type="protein sequence ID" value="UNT01081.1"/>
    <property type="molecule type" value="Genomic_DNA"/>
</dbReference>
<dbReference type="Pfam" id="PF08281">
    <property type="entry name" value="Sigma70_r4_2"/>
    <property type="match status" value="1"/>
</dbReference>
<feature type="region of interest" description="Disordered" evidence="6">
    <location>
        <begin position="318"/>
        <end position="514"/>
    </location>
</feature>
<dbReference type="SUPFAM" id="SSF88946">
    <property type="entry name" value="Sigma2 domain of RNA polymerase sigma factors"/>
    <property type="match status" value="1"/>
</dbReference>
<keyword evidence="5" id="KW-0804">Transcription</keyword>
<sequence>MRKGDDGAYEELYRRHAEPVRRYARTCCRDADTAEDLTGEVFARTLQAVCGGKGPRTAVRAYLLTSVRHVAAAWTRTRRRERLVDDFAVFVQSAAAASARDVDTLDLGADVRAMHKAEQTLVVRAFESLSEHDRMLLWHTAVEGGRPQDVAVLLGTSRGAVATAAHRAREHLKQAYLQAHVSQALTQGGECARYADRLGAYARGGLRMRAERGLARHLEECPACSQAASEVKDLNEHIRLVLPVALIGWFGTAGGAKAFAALLGGGAAAGGAAAGGAGAGAGGAASEGLGAPAKVGIGLGVAAAAGAVLAYALTGGDEPVEKPRARPSPPHAAPDQPPRKPDPAPPEPRQEPRKPTGRPPAPGPEPVRAAPRRPAQEAAPVRRPGPRPSAPEPPRSPDPEPPTPPPPSSPPARPSPPAPEPAERHLIRVTERGVVLESTTGERTVRLVVERQPDGGTPDSVASWSHSLSRQAAASARVRGAPTTSVPSSEEPPRPSPEAPLETSSEASAAAPAK</sequence>
<dbReference type="Proteomes" id="UP001202244">
    <property type="component" value="Chromosome"/>
</dbReference>
<dbReference type="SUPFAM" id="SSF88659">
    <property type="entry name" value="Sigma3 and sigma4 domains of RNA polymerase sigma factors"/>
    <property type="match status" value="1"/>
</dbReference>
<evidence type="ECO:0000313" key="10">
    <source>
        <dbReference type="Proteomes" id="UP001202244"/>
    </source>
</evidence>
<dbReference type="Pfam" id="PF04542">
    <property type="entry name" value="Sigma70_r2"/>
    <property type="match status" value="1"/>
</dbReference>
<feature type="compositionally biased region" description="Pro residues" evidence="6">
    <location>
        <begin position="386"/>
        <end position="420"/>
    </location>
</feature>
<dbReference type="InterPro" id="IPR036388">
    <property type="entry name" value="WH-like_DNA-bd_sf"/>
</dbReference>
<dbReference type="PANTHER" id="PTHR43133:SF8">
    <property type="entry name" value="RNA POLYMERASE SIGMA FACTOR HI_1459-RELATED"/>
    <property type="match status" value="1"/>
</dbReference>
<evidence type="ECO:0000256" key="1">
    <source>
        <dbReference type="ARBA" id="ARBA00010641"/>
    </source>
</evidence>